<organism evidence="1 2">
    <name type="scientific">Pararhodospirillum photometricum DSM 122</name>
    <dbReference type="NCBI Taxonomy" id="1150469"/>
    <lineage>
        <taxon>Bacteria</taxon>
        <taxon>Pseudomonadati</taxon>
        <taxon>Pseudomonadota</taxon>
        <taxon>Alphaproteobacteria</taxon>
        <taxon>Rhodospirillales</taxon>
        <taxon>Rhodospirillaceae</taxon>
        <taxon>Pararhodospirillum</taxon>
    </lineage>
</organism>
<evidence type="ECO:0000313" key="2">
    <source>
        <dbReference type="Proteomes" id="UP000033220"/>
    </source>
</evidence>
<dbReference type="STRING" id="1150469.RSPPHO_00322"/>
<dbReference type="EMBL" id="HE663493">
    <property type="protein sequence ID" value="CCG06948.1"/>
    <property type="molecule type" value="Genomic_DNA"/>
</dbReference>
<reference evidence="1 2" key="1">
    <citation type="submission" date="2012-02" db="EMBL/GenBank/DDBJ databases">
        <title>Shotgun genome sequence of Phaeospirillum photometricum DSM 122.</title>
        <authorList>
            <person name="Duquesne K."/>
            <person name="Sturgis J."/>
        </authorList>
    </citation>
    <scope>NUCLEOTIDE SEQUENCE [LARGE SCALE GENOMIC DNA]</scope>
    <source>
        <strain evidence="2">DSM122</strain>
    </source>
</reference>
<dbReference type="Proteomes" id="UP000033220">
    <property type="component" value="Chromosome DSM 122"/>
</dbReference>
<dbReference type="RefSeq" id="WP_014413588.1">
    <property type="nucleotide sequence ID" value="NC_017059.1"/>
</dbReference>
<keyword evidence="2" id="KW-1185">Reference proteome</keyword>
<protein>
    <submittedName>
        <fullName evidence="1">Uncharacterized protein</fullName>
    </submittedName>
</protein>
<evidence type="ECO:0000313" key="1">
    <source>
        <dbReference type="EMBL" id="CCG06948.1"/>
    </source>
</evidence>
<name>H6SN72_PARPM</name>
<accession>H6SN72</accession>
<gene>
    <name evidence="1" type="ORF">RSPPHO_00322</name>
</gene>
<dbReference type="KEGG" id="rpm:RSPPHO_00322"/>
<dbReference type="PATRIC" id="fig|1150469.3.peg.378"/>
<dbReference type="HOGENOM" id="CLU_2384252_0_0_5"/>
<sequence length="94" mass="10116">MARRSSTALADPALAQALETALDQMVRAERLAEAVGPGSDERARVLAMAALVDARQELARLKGEVGDKLAQVRRTRSPMSAYANAAALRLSRKR</sequence>
<dbReference type="AlphaFoldDB" id="H6SN72"/>
<proteinExistence type="predicted"/>